<keyword evidence="2" id="KW-0812">Transmembrane</keyword>
<evidence type="ECO:0000256" key="2">
    <source>
        <dbReference type="SAM" id="Phobius"/>
    </source>
</evidence>
<dbReference type="Proteomes" id="UP000187735">
    <property type="component" value="Chromosome"/>
</dbReference>
<keyword evidence="4" id="KW-1185">Reference proteome</keyword>
<dbReference type="RefSeq" id="WP_145944001.1">
    <property type="nucleotide sequence ID" value="NZ_CP017641.1"/>
</dbReference>
<feature type="region of interest" description="Disordered" evidence="1">
    <location>
        <begin position="319"/>
        <end position="364"/>
    </location>
</feature>
<dbReference type="KEGG" id="fmr:Fuma_01095"/>
<keyword evidence="2" id="KW-1133">Transmembrane helix</keyword>
<dbReference type="STRING" id="1891926.Fuma_01095"/>
<reference evidence="3 4" key="1">
    <citation type="journal article" date="2016" name="Front. Microbiol.">
        <title>Fuerstia marisgermanicae gen. nov., sp. nov., an Unusual Member of the Phylum Planctomycetes from the German Wadden Sea.</title>
        <authorList>
            <person name="Kohn T."/>
            <person name="Heuer A."/>
            <person name="Jogler M."/>
            <person name="Vollmers J."/>
            <person name="Boedeker C."/>
            <person name="Bunk B."/>
            <person name="Rast P."/>
            <person name="Borchert D."/>
            <person name="Glockner I."/>
            <person name="Freese H.M."/>
            <person name="Klenk H.P."/>
            <person name="Overmann J."/>
            <person name="Kaster A.K."/>
            <person name="Rohde M."/>
            <person name="Wiegand S."/>
            <person name="Jogler C."/>
        </authorList>
    </citation>
    <scope>NUCLEOTIDE SEQUENCE [LARGE SCALE GENOMIC DNA]</scope>
    <source>
        <strain evidence="3 4">NH11</strain>
    </source>
</reference>
<feature type="transmembrane region" description="Helical" evidence="2">
    <location>
        <begin position="109"/>
        <end position="132"/>
    </location>
</feature>
<dbReference type="EMBL" id="CP017641">
    <property type="protein sequence ID" value="APZ91507.1"/>
    <property type="molecule type" value="Genomic_DNA"/>
</dbReference>
<evidence type="ECO:0000313" key="3">
    <source>
        <dbReference type="EMBL" id="APZ91507.1"/>
    </source>
</evidence>
<dbReference type="AlphaFoldDB" id="A0A1P8WBR0"/>
<evidence type="ECO:0000256" key="1">
    <source>
        <dbReference type="SAM" id="MobiDB-lite"/>
    </source>
</evidence>
<feature type="transmembrane region" description="Helical" evidence="2">
    <location>
        <begin position="218"/>
        <end position="237"/>
    </location>
</feature>
<feature type="transmembrane region" description="Helical" evidence="2">
    <location>
        <begin position="249"/>
        <end position="269"/>
    </location>
</feature>
<gene>
    <name evidence="3" type="ORF">Fuma_01095</name>
</gene>
<feature type="region of interest" description="Disordered" evidence="1">
    <location>
        <begin position="1"/>
        <end position="32"/>
    </location>
</feature>
<protein>
    <submittedName>
        <fullName evidence="3">Uncharacterized protein</fullName>
    </submittedName>
</protein>
<feature type="transmembrane region" description="Helical" evidence="2">
    <location>
        <begin position="144"/>
        <end position="164"/>
    </location>
</feature>
<name>A0A1P8WBR0_9PLAN</name>
<feature type="compositionally biased region" description="Basic residues" evidence="1">
    <location>
        <begin position="354"/>
        <end position="364"/>
    </location>
</feature>
<keyword evidence="2" id="KW-0472">Membrane</keyword>
<sequence>MENRFAGAADLGDRRRRRLSQDDVPEYSSSDERPVERPIKWNDLSTVATRVDVRLLRRAISPRIWKHLVVLVLGLLGIAGLFYARQAVATPAETFTTDFDAAVPFEDTINVITGTLLLLAAQLALLIGWVRAGSDIDYKGRYRWWKWLAAGQAVLAILLLSNTANIVPELITALLQPFTGEISAARYAVVIVPAMTFWGIVLSKVVPDMSRSFWSQSLLLIAVLTVVVRFMLIHGAATATINPMTLNAMVLSAAFAAFASMLLHCRYVAYICNDPPVQRHQPKSETVVVDEWPAQATGEVDFPAEAIAAEAVVAEVDSVPDKATTRTKANSSGEEESQAATTARKTATRDAGSKRKSKRRRKAA</sequence>
<accession>A0A1P8WBR0</accession>
<feature type="transmembrane region" description="Helical" evidence="2">
    <location>
        <begin position="64"/>
        <end position="84"/>
    </location>
</feature>
<organism evidence="3 4">
    <name type="scientific">Fuerstiella marisgermanici</name>
    <dbReference type="NCBI Taxonomy" id="1891926"/>
    <lineage>
        <taxon>Bacteria</taxon>
        <taxon>Pseudomonadati</taxon>
        <taxon>Planctomycetota</taxon>
        <taxon>Planctomycetia</taxon>
        <taxon>Planctomycetales</taxon>
        <taxon>Planctomycetaceae</taxon>
        <taxon>Fuerstiella</taxon>
    </lineage>
</organism>
<feature type="transmembrane region" description="Helical" evidence="2">
    <location>
        <begin position="184"/>
        <end position="206"/>
    </location>
</feature>
<evidence type="ECO:0000313" key="4">
    <source>
        <dbReference type="Proteomes" id="UP000187735"/>
    </source>
</evidence>
<proteinExistence type="predicted"/>
<feature type="compositionally biased region" description="Low complexity" evidence="1">
    <location>
        <begin position="1"/>
        <end position="10"/>
    </location>
</feature>